<protein>
    <recommendedName>
        <fullName evidence="4">Autophagy protein</fullName>
    </recommendedName>
</protein>
<accession>A0A370TZE5</accession>
<name>A0A370TZE5_9HELO</name>
<feature type="region of interest" description="Disordered" evidence="1">
    <location>
        <begin position="209"/>
        <end position="236"/>
    </location>
</feature>
<keyword evidence="3" id="KW-1185">Reference proteome</keyword>
<dbReference type="STRING" id="2656787.A0A370TZE5"/>
<proteinExistence type="predicted"/>
<feature type="region of interest" description="Disordered" evidence="1">
    <location>
        <begin position="296"/>
        <end position="321"/>
    </location>
</feature>
<feature type="region of interest" description="Disordered" evidence="1">
    <location>
        <begin position="1"/>
        <end position="74"/>
    </location>
</feature>
<dbReference type="AlphaFoldDB" id="A0A370TZE5"/>
<feature type="compositionally biased region" description="Low complexity" evidence="1">
    <location>
        <begin position="7"/>
        <end position="20"/>
    </location>
</feature>
<gene>
    <name evidence="2" type="ORF">BP5553_00878</name>
</gene>
<dbReference type="OrthoDB" id="2103031at2759"/>
<sequence length="321" mass="36591">MGWFWGSSDDASSNANSSQDPLRDLDPSLRDFLKKESPVKYEPSAPTTSQAPEPKPLAPTPQSGEHAEPQVPPQSLYQDGRYAHLWKSYRPLAEVEAEGKTDQQKIMDVLEGYNHRRAEIGRVALENCALEQLEVSDCFRTGGWSAKTTMCRAENRKFERCYMMQAKFLKTLGYLSTLDRPPEVDEKIQMHADTLYHRMLEQEKAIEDAKAEGKPVPSFPPLLSAPKPKLADDDNPHKRRVAEIDDLREKVQKPLKKKLEGLTGLERELEERAIKAEIEAATQAAEQLDVINRQQAEERKKRQEQGRETVTDRLRSLWNGK</sequence>
<evidence type="ECO:0000313" key="3">
    <source>
        <dbReference type="Proteomes" id="UP000254866"/>
    </source>
</evidence>
<dbReference type="EMBL" id="NPIC01000001">
    <property type="protein sequence ID" value="RDL40899.1"/>
    <property type="molecule type" value="Genomic_DNA"/>
</dbReference>
<reference evidence="2 3" key="1">
    <citation type="journal article" date="2018" name="IMA Fungus">
        <title>IMA Genome-F 9: Draft genome sequence of Annulohypoxylon stygium, Aspergillus mulundensis, Berkeleyomyces basicola (syn. Thielaviopsis basicola), Ceratocystis smalleyi, two Cercospora beticola strains, Coleophoma cylindrospora, Fusarium fracticaudum, Phialophora cf. hyalina, and Morchella septimelata.</title>
        <authorList>
            <person name="Wingfield B.D."/>
            <person name="Bills G.F."/>
            <person name="Dong Y."/>
            <person name="Huang W."/>
            <person name="Nel W.J."/>
            <person name="Swalarsk-Parry B.S."/>
            <person name="Vaghefi N."/>
            <person name="Wilken P.M."/>
            <person name="An Z."/>
            <person name="de Beer Z.W."/>
            <person name="De Vos L."/>
            <person name="Chen L."/>
            <person name="Duong T.A."/>
            <person name="Gao Y."/>
            <person name="Hammerbacher A."/>
            <person name="Kikkert J.R."/>
            <person name="Li Y."/>
            <person name="Li H."/>
            <person name="Li K."/>
            <person name="Li Q."/>
            <person name="Liu X."/>
            <person name="Ma X."/>
            <person name="Naidoo K."/>
            <person name="Pethybridge S.J."/>
            <person name="Sun J."/>
            <person name="Steenkamp E.T."/>
            <person name="van der Nest M.A."/>
            <person name="van Wyk S."/>
            <person name="Wingfield M.J."/>
            <person name="Xiong C."/>
            <person name="Yue Q."/>
            <person name="Zhang X."/>
        </authorList>
    </citation>
    <scope>NUCLEOTIDE SEQUENCE [LARGE SCALE GENOMIC DNA]</scope>
    <source>
        <strain evidence="2 3">BP 5553</strain>
    </source>
</reference>
<feature type="compositionally biased region" description="Basic and acidic residues" evidence="1">
    <location>
        <begin position="21"/>
        <end position="39"/>
    </location>
</feature>
<dbReference type="Proteomes" id="UP000254866">
    <property type="component" value="Unassembled WGS sequence"/>
</dbReference>
<dbReference type="RefSeq" id="XP_031873555.1">
    <property type="nucleotide sequence ID" value="XM_032009501.1"/>
</dbReference>
<organism evidence="2 3">
    <name type="scientific">Venustampulla echinocandica</name>
    <dbReference type="NCBI Taxonomy" id="2656787"/>
    <lineage>
        <taxon>Eukaryota</taxon>
        <taxon>Fungi</taxon>
        <taxon>Dikarya</taxon>
        <taxon>Ascomycota</taxon>
        <taxon>Pezizomycotina</taxon>
        <taxon>Leotiomycetes</taxon>
        <taxon>Helotiales</taxon>
        <taxon>Pleuroascaceae</taxon>
        <taxon>Venustampulla</taxon>
    </lineage>
</organism>
<evidence type="ECO:0000313" key="2">
    <source>
        <dbReference type="EMBL" id="RDL40899.1"/>
    </source>
</evidence>
<feature type="compositionally biased region" description="Basic and acidic residues" evidence="1">
    <location>
        <begin position="296"/>
        <end position="315"/>
    </location>
</feature>
<evidence type="ECO:0008006" key="4">
    <source>
        <dbReference type="Google" id="ProtNLM"/>
    </source>
</evidence>
<evidence type="ECO:0000256" key="1">
    <source>
        <dbReference type="SAM" id="MobiDB-lite"/>
    </source>
</evidence>
<comment type="caution">
    <text evidence="2">The sequence shown here is derived from an EMBL/GenBank/DDBJ whole genome shotgun (WGS) entry which is preliminary data.</text>
</comment>
<dbReference type="GeneID" id="43593727"/>